<gene>
    <name evidence="3" type="ORF">OI18_13235</name>
</gene>
<evidence type="ECO:0000259" key="2">
    <source>
        <dbReference type="Pfam" id="PF18942"/>
    </source>
</evidence>
<dbReference type="AlphaFoldDB" id="A0A0C1IIH6"/>
<dbReference type="InterPro" id="IPR043744">
    <property type="entry name" value="DUF5689"/>
</dbReference>
<sequence>MNKRIYTLLAALPLLQLAACKKDVNPAEGTLNDQAALYVVRDTWHKGDVALGPSTLGGASFTTGTVISDASNGNIASGSFIIQSTTLTANQATDLTRGIIIDMGSGTQVPYVPGDSLMVNIAGATLKRINGKLTIQGVTSDKVTKLAEGRQVYVRPVNLAILNNMFDVFESTLVAVHADINDYSAGQTFSGLHPIGDNTGNLFLHTTSGAAFAGAETPQNARFMGIVGYKNDNGNDTAGAQRTISLRSLNDTSFVSGTIYSGFPESFESPDFTEKSSYNMTATSNNIDLATGNWKLQQAILGNTPIRDRFNLPGKQCIRMQQNLTSSAYVQMNFDLPDGASKVTVFYGKYYTDPRSTFRLEYSIDGGTTWVVAGTNVNDMPEQGSNQASFMVNVSGPVRFRINKLGLGASSSTVQNGRLCIEDIVVYKQIQ</sequence>
<dbReference type="Pfam" id="PF18942">
    <property type="entry name" value="DUF5689"/>
    <property type="match status" value="1"/>
</dbReference>
<name>A0A0C1IIH6_9BACT</name>
<proteinExistence type="predicted"/>
<keyword evidence="4" id="KW-1185">Reference proteome</keyword>
<protein>
    <recommendedName>
        <fullName evidence="2">DUF5689 domain-containing protein</fullName>
    </recommendedName>
</protein>
<dbReference type="RefSeq" id="WP_039140485.1">
    <property type="nucleotide sequence ID" value="NZ_JSVC01000015.1"/>
</dbReference>
<accession>A0A0C1IIH6</accession>
<dbReference type="Proteomes" id="UP000031408">
    <property type="component" value="Unassembled WGS sequence"/>
</dbReference>
<feature type="domain" description="DUF5689" evidence="2">
    <location>
        <begin position="62"/>
        <end position="233"/>
    </location>
</feature>
<organism evidence="3 4">
    <name type="scientific">Flavihumibacter solisilvae</name>
    <dbReference type="NCBI Taxonomy" id="1349421"/>
    <lineage>
        <taxon>Bacteria</taxon>
        <taxon>Pseudomonadati</taxon>
        <taxon>Bacteroidota</taxon>
        <taxon>Chitinophagia</taxon>
        <taxon>Chitinophagales</taxon>
        <taxon>Chitinophagaceae</taxon>
        <taxon>Flavihumibacter</taxon>
    </lineage>
</organism>
<evidence type="ECO:0000313" key="3">
    <source>
        <dbReference type="EMBL" id="KIC93990.1"/>
    </source>
</evidence>
<keyword evidence="1" id="KW-0732">Signal</keyword>
<dbReference type="STRING" id="1349421.OI18_13235"/>
<dbReference type="EMBL" id="JSVC01000015">
    <property type="protein sequence ID" value="KIC93990.1"/>
    <property type="molecule type" value="Genomic_DNA"/>
</dbReference>
<feature type="chain" id="PRO_5002133369" description="DUF5689 domain-containing protein" evidence="1">
    <location>
        <begin position="19"/>
        <end position="431"/>
    </location>
</feature>
<dbReference type="OrthoDB" id="1111074at2"/>
<feature type="signal peptide" evidence="1">
    <location>
        <begin position="1"/>
        <end position="18"/>
    </location>
</feature>
<evidence type="ECO:0000313" key="4">
    <source>
        <dbReference type="Proteomes" id="UP000031408"/>
    </source>
</evidence>
<comment type="caution">
    <text evidence="3">The sequence shown here is derived from an EMBL/GenBank/DDBJ whole genome shotgun (WGS) entry which is preliminary data.</text>
</comment>
<evidence type="ECO:0000256" key="1">
    <source>
        <dbReference type="SAM" id="SignalP"/>
    </source>
</evidence>
<reference evidence="3 4" key="1">
    <citation type="submission" date="2014-11" db="EMBL/GenBank/DDBJ databases">
        <title>Genome sequence of Flavihumibacter solisilvae 3-3.</title>
        <authorList>
            <person name="Zhou G."/>
            <person name="Li M."/>
            <person name="Wang G."/>
        </authorList>
    </citation>
    <scope>NUCLEOTIDE SEQUENCE [LARGE SCALE GENOMIC DNA]</scope>
    <source>
        <strain evidence="3 4">3-3</strain>
    </source>
</reference>